<feature type="domain" description="Calx-beta" evidence="5">
    <location>
        <begin position="153"/>
        <end position="257"/>
    </location>
</feature>
<keyword evidence="4" id="KW-0472">Membrane</keyword>
<dbReference type="Gene3D" id="2.60.40.2030">
    <property type="match status" value="4"/>
</dbReference>
<evidence type="ECO:0000256" key="4">
    <source>
        <dbReference type="SAM" id="Phobius"/>
    </source>
</evidence>
<keyword evidence="1" id="KW-0732">Signal</keyword>
<dbReference type="InterPro" id="IPR026919">
    <property type="entry name" value="ADGRV1"/>
</dbReference>
<dbReference type="EMBL" id="FOVF01000008">
    <property type="protein sequence ID" value="SFN22601.1"/>
    <property type="molecule type" value="Genomic_DNA"/>
</dbReference>
<dbReference type="GO" id="GO:0016020">
    <property type="term" value="C:membrane"/>
    <property type="evidence" value="ECO:0007669"/>
    <property type="project" value="InterPro"/>
</dbReference>
<dbReference type="PANTHER" id="PTHR46682:SF1">
    <property type="entry name" value="ADHESION G-PROTEIN COUPLED RECEPTOR V1"/>
    <property type="match status" value="1"/>
</dbReference>
<keyword evidence="7" id="KW-1185">Reference proteome</keyword>
<feature type="transmembrane region" description="Helical" evidence="4">
    <location>
        <begin position="412"/>
        <end position="431"/>
    </location>
</feature>
<dbReference type="RefSeq" id="WP_217647833.1">
    <property type="nucleotide sequence ID" value="NZ_FOVF01000008.1"/>
</dbReference>
<dbReference type="GO" id="GO:0004930">
    <property type="term" value="F:G protein-coupled receptor activity"/>
    <property type="evidence" value="ECO:0007669"/>
    <property type="project" value="InterPro"/>
</dbReference>
<feature type="domain" description="Calx-beta" evidence="5">
    <location>
        <begin position="271"/>
        <end position="373"/>
    </location>
</feature>
<dbReference type="AlphaFoldDB" id="A0A1I4X9H9"/>
<name>A0A1I4X9H9_9GAMM</name>
<dbReference type="Pfam" id="PF03160">
    <property type="entry name" value="Calx-beta"/>
    <property type="match status" value="4"/>
</dbReference>
<sequence>TITINDDAAPEGDETVSLTLGAPSGGATLGVPSTAILTILANDAAAGTLQFTPNPADQTVAENAGTASFTVTRSGGASGAISTTIALGGSATLGAGNDYTTSTLTLDWADGDASDRTVTITVNDDAAPEGDETVSLTLGAPSGGATLGVPSTAILTILANDAAAGSLQFTPNPADQTVAENAGTATFTVTRSGGASGAISTTIALGGSATLGAGNDYTTSTLTLDWADGDASDRTVTITINDDAAPEGDETVSLTLGAPSGGAVLGSPSLATLTIIANDAAAGVLRFAADPPDQVVVESVGTVNFMVSRGGGSVGAISATVALGGSAILGSDYTSSNLVLDWADGDATDRTITLTVIDDSGIEGSESVALVLGAPSGGAVLGTPATANLTILDNDANGGPAPATAIPASSTWSLALLALLLTAFAVVRTGTAERRID</sequence>
<accession>A0A1I4X9H9</accession>
<feature type="domain" description="Calx-beta" evidence="5">
    <location>
        <begin position="35"/>
        <end position="139"/>
    </location>
</feature>
<dbReference type="InterPro" id="IPR038081">
    <property type="entry name" value="CalX-like_sf"/>
</dbReference>
<dbReference type="STRING" id="578942.SAMN05216289_108133"/>
<dbReference type="GO" id="GO:0005737">
    <property type="term" value="C:cytoplasm"/>
    <property type="evidence" value="ECO:0007669"/>
    <property type="project" value="TreeGrafter"/>
</dbReference>
<protein>
    <submittedName>
        <fullName evidence="6">Calx-beta domain-containing protein</fullName>
    </submittedName>
</protein>
<proteinExistence type="predicted"/>
<evidence type="ECO:0000256" key="1">
    <source>
        <dbReference type="ARBA" id="ARBA00022729"/>
    </source>
</evidence>
<evidence type="ECO:0000313" key="7">
    <source>
        <dbReference type="Proteomes" id="UP000198575"/>
    </source>
</evidence>
<dbReference type="GO" id="GO:0071277">
    <property type="term" value="P:cellular response to calcium ion"/>
    <property type="evidence" value="ECO:0007669"/>
    <property type="project" value="TreeGrafter"/>
</dbReference>
<keyword evidence="4" id="KW-1133">Transmembrane helix</keyword>
<reference evidence="6 7" key="1">
    <citation type="submission" date="2016-10" db="EMBL/GenBank/DDBJ databases">
        <authorList>
            <person name="de Groot N.N."/>
        </authorList>
    </citation>
    <scope>NUCLEOTIDE SEQUENCE [LARGE SCALE GENOMIC DNA]</scope>
    <source>
        <strain evidence="6 7">CGMCC 1.7659</strain>
    </source>
</reference>
<evidence type="ECO:0000313" key="6">
    <source>
        <dbReference type="EMBL" id="SFN22601.1"/>
    </source>
</evidence>
<keyword evidence="2" id="KW-0677">Repeat</keyword>
<evidence type="ECO:0000259" key="5">
    <source>
        <dbReference type="SMART" id="SM00237"/>
    </source>
</evidence>
<keyword evidence="3" id="KW-0106">Calcium</keyword>
<gene>
    <name evidence="6" type="ORF">SAMN05216289_108133</name>
</gene>
<dbReference type="InterPro" id="IPR003644">
    <property type="entry name" value="Calx_beta"/>
</dbReference>
<evidence type="ECO:0000256" key="2">
    <source>
        <dbReference type="ARBA" id="ARBA00022737"/>
    </source>
</evidence>
<organism evidence="6 7">
    <name type="scientific">Dokdonella immobilis</name>
    <dbReference type="NCBI Taxonomy" id="578942"/>
    <lineage>
        <taxon>Bacteria</taxon>
        <taxon>Pseudomonadati</taxon>
        <taxon>Pseudomonadota</taxon>
        <taxon>Gammaproteobacteria</taxon>
        <taxon>Lysobacterales</taxon>
        <taxon>Rhodanobacteraceae</taxon>
        <taxon>Dokdonella</taxon>
    </lineage>
</organism>
<dbReference type="GO" id="GO:0001965">
    <property type="term" value="F:G-protein alpha-subunit binding"/>
    <property type="evidence" value="ECO:0007669"/>
    <property type="project" value="TreeGrafter"/>
</dbReference>
<feature type="non-terminal residue" evidence="6">
    <location>
        <position position="1"/>
    </location>
</feature>
<dbReference type="GO" id="GO:0010855">
    <property type="term" value="F:adenylate cyclase inhibitor activity"/>
    <property type="evidence" value="ECO:0007669"/>
    <property type="project" value="TreeGrafter"/>
</dbReference>
<keyword evidence="4" id="KW-0812">Transmembrane</keyword>
<dbReference type="SMART" id="SM00237">
    <property type="entry name" value="Calx_beta"/>
    <property type="match status" value="3"/>
</dbReference>
<evidence type="ECO:0000256" key="3">
    <source>
        <dbReference type="ARBA" id="ARBA00022837"/>
    </source>
</evidence>
<dbReference type="SUPFAM" id="SSF141072">
    <property type="entry name" value="CalX-like"/>
    <property type="match status" value="4"/>
</dbReference>
<dbReference type="Proteomes" id="UP000198575">
    <property type="component" value="Unassembled WGS sequence"/>
</dbReference>
<dbReference type="PANTHER" id="PTHR46682">
    <property type="entry name" value="ADHESION G-PROTEIN COUPLED RECEPTOR V1"/>
    <property type="match status" value="1"/>
</dbReference>